<dbReference type="EMBL" id="MXAL01000005">
    <property type="protein sequence ID" value="OWF33180.1"/>
    <property type="molecule type" value="Genomic_DNA"/>
</dbReference>
<evidence type="ECO:0000256" key="1">
    <source>
        <dbReference type="ARBA" id="ARBA00008720"/>
    </source>
</evidence>
<name>A0A210P9M3_9LACO</name>
<proteinExistence type="inferred from homology"/>
<dbReference type="PANTHER" id="PTHR40083">
    <property type="entry name" value="UPF0122 PROTEIN CBO2450/CLC_2298"/>
    <property type="match status" value="1"/>
</dbReference>
<evidence type="ECO:0000313" key="5">
    <source>
        <dbReference type="Proteomes" id="UP000196649"/>
    </source>
</evidence>
<dbReference type="InterPro" id="IPR013324">
    <property type="entry name" value="RNA_pol_sigma_r3/r4-like"/>
</dbReference>
<comment type="function">
    <text evidence="2 3">Might take part in the signal recognition particle (SRP) pathway. This is inferred from the conservation of its genetic proximity to ftsY/ffh. May be a regulatory protein.</text>
</comment>
<dbReference type="SUPFAM" id="SSF88659">
    <property type="entry name" value="Sigma3 and sigma4 domains of RNA polymerase sigma factors"/>
    <property type="match status" value="1"/>
</dbReference>
<dbReference type="InterPro" id="IPR036388">
    <property type="entry name" value="WH-like_DNA-bd_sf"/>
</dbReference>
<dbReference type="NCBIfam" id="NF045758">
    <property type="entry name" value="YlxM"/>
    <property type="match status" value="1"/>
</dbReference>
<evidence type="ECO:0000313" key="4">
    <source>
        <dbReference type="EMBL" id="OWF33180.1"/>
    </source>
</evidence>
<gene>
    <name evidence="4" type="ORF">LKACC12383_01247</name>
</gene>
<comment type="similarity">
    <text evidence="1 3">Belongs to the UPF0122 family.</text>
</comment>
<dbReference type="InterPro" id="IPR054831">
    <property type="entry name" value="UPF0122_fam_protein"/>
</dbReference>
<dbReference type="Gene3D" id="1.10.10.10">
    <property type="entry name" value="Winged helix-like DNA-binding domain superfamily/Winged helix DNA-binding domain"/>
    <property type="match status" value="1"/>
</dbReference>
<sequence>MLGLQINKMKIDETTRVNLLYNFYHSLLTKKQSRYIELYYVEDFSLSEISEQLEVSRQAVLDNLHRTVNSLESFEQELGLIKKTTEIDDIADTLQTLVEKKYSNDKELLDLVQRILKINEN</sequence>
<dbReference type="PANTHER" id="PTHR40083:SF1">
    <property type="entry name" value="UPF0122 PROTEIN YLXM"/>
    <property type="match status" value="1"/>
</dbReference>
<dbReference type="HAMAP" id="MF_00245">
    <property type="entry name" value="UPF0122"/>
    <property type="match status" value="1"/>
</dbReference>
<dbReference type="InterPro" id="IPR007394">
    <property type="entry name" value="UPF0122"/>
</dbReference>
<organism evidence="4 5">
    <name type="scientific">Companilactobacillus kimchii</name>
    <dbReference type="NCBI Taxonomy" id="2801452"/>
    <lineage>
        <taxon>Bacteria</taxon>
        <taxon>Bacillati</taxon>
        <taxon>Bacillota</taxon>
        <taxon>Bacilli</taxon>
        <taxon>Lactobacillales</taxon>
        <taxon>Lactobacillaceae</taxon>
        <taxon>Companilactobacillus</taxon>
    </lineage>
</organism>
<evidence type="ECO:0000256" key="3">
    <source>
        <dbReference type="HAMAP-Rule" id="MF_00245"/>
    </source>
</evidence>
<comment type="caution">
    <text evidence="4">The sequence shown here is derived from an EMBL/GenBank/DDBJ whole genome shotgun (WGS) entry which is preliminary data.</text>
</comment>
<protein>
    <recommendedName>
        <fullName evidence="3">UPF0122 protein LKACC12383_01247</fullName>
    </recommendedName>
</protein>
<dbReference type="AlphaFoldDB" id="A0A210P9M3"/>
<accession>A0A210P9M3</accession>
<evidence type="ECO:0000256" key="2">
    <source>
        <dbReference type="ARBA" id="ARBA00024764"/>
    </source>
</evidence>
<dbReference type="Proteomes" id="UP000196649">
    <property type="component" value="Unassembled WGS sequence"/>
</dbReference>
<dbReference type="Pfam" id="PF04297">
    <property type="entry name" value="UPF0122"/>
    <property type="match status" value="1"/>
</dbReference>
<reference evidence="4 5" key="1">
    <citation type="submission" date="2017-03" db="EMBL/GenBank/DDBJ databases">
        <title>Genome sequence of Lactobacillus kimchii KACC 12383.</title>
        <authorList>
            <person name="Chun J."/>
        </authorList>
    </citation>
    <scope>NUCLEOTIDE SEQUENCE [LARGE SCALE GENOMIC DNA]</scope>
    <source>
        <strain evidence="4 5">KACC 12383</strain>
    </source>
</reference>